<keyword evidence="3" id="KW-1185">Reference proteome</keyword>
<dbReference type="KEGG" id="saci:Sinac_3402"/>
<organism evidence="2 3">
    <name type="scientific">Singulisphaera acidiphila (strain ATCC BAA-1392 / DSM 18658 / VKM B-2454 / MOB10)</name>
    <dbReference type="NCBI Taxonomy" id="886293"/>
    <lineage>
        <taxon>Bacteria</taxon>
        <taxon>Pseudomonadati</taxon>
        <taxon>Planctomycetota</taxon>
        <taxon>Planctomycetia</taxon>
        <taxon>Isosphaerales</taxon>
        <taxon>Isosphaeraceae</taxon>
        <taxon>Singulisphaera</taxon>
    </lineage>
</organism>
<dbReference type="Proteomes" id="UP000010798">
    <property type="component" value="Chromosome"/>
</dbReference>
<dbReference type="HOGENOM" id="CLU_1795193_0_0_0"/>
<dbReference type="STRING" id="886293.Sinac_3402"/>
<dbReference type="EMBL" id="CP003364">
    <property type="protein sequence ID" value="AGA27663.1"/>
    <property type="molecule type" value="Genomic_DNA"/>
</dbReference>
<sequence>MDPRAHYPARRALSDNQGETQTKRAATAQVATIEGHYLHPRTLLSTWVRTYNIARHGKRSKTIPLRRQITVQGRELAAVGPCAVSMGEAENHPAKTPTATLHNSDTFHGDTNAIKSNRTLAFLRIASRAGPDSQSRENHERFWS</sequence>
<gene>
    <name evidence="2" type="ordered locus">Sinac_3402</name>
</gene>
<evidence type="ECO:0000313" key="2">
    <source>
        <dbReference type="EMBL" id="AGA27663.1"/>
    </source>
</evidence>
<proteinExistence type="predicted"/>
<feature type="region of interest" description="Disordered" evidence="1">
    <location>
        <begin position="1"/>
        <end position="21"/>
    </location>
</feature>
<evidence type="ECO:0000256" key="1">
    <source>
        <dbReference type="SAM" id="MobiDB-lite"/>
    </source>
</evidence>
<dbReference type="AlphaFoldDB" id="L0DFR7"/>
<evidence type="ECO:0000313" key="3">
    <source>
        <dbReference type="Proteomes" id="UP000010798"/>
    </source>
</evidence>
<accession>L0DFR7</accession>
<protein>
    <submittedName>
        <fullName evidence="2">Uncharacterized protein</fullName>
    </submittedName>
</protein>
<reference evidence="2 3" key="1">
    <citation type="submission" date="2012-02" db="EMBL/GenBank/DDBJ databases">
        <title>Complete sequence of chromosome of Singulisphaera acidiphila DSM 18658.</title>
        <authorList>
            <consortium name="US DOE Joint Genome Institute (JGI-PGF)"/>
            <person name="Lucas S."/>
            <person name="Copeland A."/>
            <person name="Lapidus A."/>
            <person name="Glavina del Rio T."/>
            <person name="Dalin E."/>
            <person name="Tice H."/>
            <person name="Bruce D."/>
            <person name="Goodwin L."/>
            <person name="Pitluck S."/>
            <person name="Peters L."/>
            <person name="Ovchinnikova G."/>
            <person name="Chertkov O."/>
            <person name="Kyrpides N."/>
            <person name="Mavromatis K."/>
            <person name="Ivanova N."/>
            <person name="Brettin T."/>
            <person name="Detter J.C."/>
            <person name="Han C."/>
            <person name="Larimer F."/>
            <person name="Land M."/>
            <person name="Hauser L."/>
            <person name="Markowitz V."/>
            <person name="Cheng J.-F."/>
            <person name="Hugenholtz P."/>
            <person name="Woyke T."/>
            <person name="Wu D."/>
            <person name="Tindall B."/>
            <person name="Pomrenke H."/>
            <person name="Brambilla E."/>
            <person name="Klenk H.-P."/>
            <person name="Eisen J.A."/>
        </authorList>
    </citation>
    <scope>NUCLEOTIDE SEQUENCE [LARGE SCALE GENOMIC DNA]</scope>
    <source>
        <strain evidence="3">ATCC BAA-1392 / DSM 18658 / VKM B-2454 / MOB10</strain>
    </source>
</reference>
<name>L0DFR7_SINAD</name>